<organism evidence="1">
    <name type="scientific">Arundo donax</name>
    <name type="common">Giant reed</name>
    <name type="synonym">Donax arundinaceus</name>
    <dbReference type="NCBI Taxonomy" id="35708"/>
    <lineage>
        <taxon>Eukaryota</taxon>
        <taxon>Viridiplantae</taxon>
        <taxon>Streptophyta</taxon>
        <taxon>Embryophyta</taxon>
        <taxon>Tracheophyta</taxon>
        <taxon>Spermatophyta</taxon>
        <taxon>Magnoliopsida</taxon>
        <taxon>Liliopsida</taxon>
        <taxon>Poales</taxon>
        <taxon>Poaceae</taxon>
        <taxon>PACMAD clade</taxon>
        <taxon>Arundinoideae</taxon>
        <taxon>Arundineae</taxon>
        <taxon>Arundo</taxon>
    </lineage>
</organism>
<reference evidence="1" key="2">
    <citation type="journal article" date="2015" name="Data Brief">
        <title>Shoot transcriptome of the giant reed, Arundo donax.</title>
        <authorList>
            <person name="Barrero R.A."/>
            <person name="Guerrero F.D."/>
            <person name="Moolhuijzen P."/>
            <person name="Goolsby J.A."/>
            <person name="Tidwell J."/>
            <person name="Bellgard S.E."/>
            <person name="Bellgard M.I."/>
        </authorList>
    </citation>
    <scope>NUCLEOTIDE SEQUENCE</scope>
    <source>
        <tissue evidence="1">Shoot tissue taken approximately 20 cm above the soil surface</tissue>
    </source>
</reference>
<proteinExistence type="predicted"/>
<name>A0A0A9DSM7_ARUDO</name>
<sequence>MLTLIFDINTALDEIKPYKDDVFTPIALMLTDLSCKMLLLFICQNQSWCTVSNF</sequence>
<evidence type="ECO:0000313" key="1">
    <source>
        <dbReference type="EMBL" id="JAD88640.1"/>
    </source>
</evidence>
<dbReference type="AlphaFoldDB" id="A0A0A9DSM7"/>
<protein>
    <submittedName>
        <fullName evidence="1">Uncharacterized protein</fullName>
    </submittedName>
</protein>
<accession>A0A0A9DSM7</accession>
<reference evidence="1" key="1">
    <citation type="submission" date="2014-09" db="EMBL/GenBank/DDBJ databases">
        <authorList>
            <person name="Magalhaes I.L.F."/>
            <person name="Oliveira U."/>
            <person name="Santos F.R."/>
            <person name="Vidigal T.H.D.A."/>
            <person name="Brescovit A.D."/>
            <person name="Santos A.J."/>
        </authorList>
    </citation>
    <scope>NUCLEOTIDE SEQUENCE</scope>
    <source>
        <tissue evidence="1">Shoot tissue taken approximately 20 cm above the soil surface</tissue>
    </source>
</reference>
<dbReference type="EMBL" id="GBRH01209255">
    <property type="protein sequence ID" value="JAD88640.1"/>
    <property type="molecule type" value="Transcribed_RNA"/>
</dbReference>